<evidence type="ECO:0000256" key="3">
    <source>
        <dbReference type="ARBA" id="ARBA00022737"/>
    </source>
</evidence>
<keyword evidence="2" id="KW-0472">Membrane</keyword>
<dbReference type="InterPro" id="IPR041489">
    <property type="entry name" value="PDZ_6"/>
</dbReference>
<dbReference type="GO" id="GO:0043495">
    <property type="term" value="F:protein-membrane adaptor activity"/>
    <property type="evidence" value="ECO:0007669"/>
    <property type="project" value="TreeGrafter"/>
</dbReference>
<dbReference type="PROSITE" id="PS50106">
    <property type="entry name" value="PDZ"/>
    <property type="match status" value="1"/>
</dbReference>
<dbReference type="InterPro" id="IPR036034">
    <property type="entry name" value="PDZ_sf"/>
</dbReference>
<evidence type="ECO:0000313" key="7">
    <source>
        <dbReference type="Proteomes" id="UP000192247"/>
    </source>
</evidence>
<dbReference type="AlphaFoldDB" id="A0A1V9XVT0"/>
<organism evidence="6 7">
    <name type="scientific">Tropilaelaps mercedesae</name>
    <dbReference type="NCBI Taxonomy" id="418985"/>
    <lineage>
        <taxon>Eukaryota</taxon>
        <taxon>Metazoa</taxon>
        <taxon>Ecdysozoa</taxon>
        <taxon>Arthropoda</taxon>
        <taxon>Chelicerata</taxon>
        <taxon>Arachnida</taxon>
        <taxon>Acari</taxon>
        <taxon>Parasitiformes</taxon>
        <taxon>Mesostigmata</taxon>
        <taxon>Gamasina</taxon>
        <taxon>Dermanyssoidea</taxon>
        <taxon>Laelapidae</taxon>
        <taxon>Tropilaelaps</taxon>
    </lineage>
</organism>
<keyword evidence="7" id="KW-1185">Reference proteome</keyword>
<dbReference type="CDD" id="cd06768">
    <property type="entry name" value="PDZ_NHERF-like"/>
    <property type="match status" value="1"/>
</dbReference>
<feature type="non-terminal residue" evidence="6">
    <location>
        <position position="1"/>
    </location>
</feature>
<dbReference type="SMART" id="SM00228">
    <property type="entry name" value="PDZ"/>
    <property type="match status" value="1"/>
</dbReference>
<dbReference type="Pfam" id="PF17820">
    <property type="entry name" value="PDZ_6"/>
    <property type="match status" value="1"/>
</dbReference>
<feature type="region of interest" description="Disordered" evidence="4">
    <location>
        <begin position="74"/>
        <end position="97"/>
    </location>
</feature>
<dbReference type="PANTHER" id="PTHR14191:SF3">
    <property type="entry name" value="NA(+)_H(+) EXCHANGE REGULATORY COFACTOR-LIKE PROTEIN NRFL-1"/>
    <property type="match status" value="1"/>
</dbReference>
<keyword evidence="2" id="KW-1003">Cell membrane</keyword>
<dbReference type="GO" id="GO:0016324">
    <property type="term" value="C:apical plasma membrane"/>
    <property type="evidence" value="ECO:0007669"/>
    <property type="project" value="TreeGrafter"/>
</dbReference>
<comment type="caution">
    <text evidence="6">The sequence shown here is derived from an EMBL/GenBank/DDBJ whole genome shotgun (WGS) entry which is preliminary data.</text>
</comment>
<reference evidence="6 7" key="1">
    <citation type="journal article" date="2017" name="Gigascience">
        <title>Draft genome of the honey bee ectoparasitic mite, Tropilaelaps mercedesae, is shaped by the parasitic life history.</title>
        <authorList>
            <person name="Dong X."/>
            <person name="Armstrong S.D."/>
            <person name="Xia D."/>
            <person name="Makepeace B.L."/>
            <person name="Darby A.C."/>
            <person name="Kadowaki T."/>
        </authorList>
    </citation>
    <scope>NUCLEOTIDE SEQUENCE [LARGE SCALE GENOMIC DNA]</scope>
    <source>
        <strain evidence="6">Wuxi-XJTLU</strain>
    </source>
</reference>
<dbReference type="OrthoDB" id="10007415at2759"/>
<dbReference type="STRING" id="418985.A0A1V9XVT0"/>
<dbReference type="InterPro" id="IPR051067">
    <property type="entry name" value="NHER"/>
</dbReference>
<sequence>GSPAEAAGLMTGDRIVEVNGENVFNENHRQVVERIKSVAHETTLLVVDPTSDQWYRERNIVIHGNLPSVRVLTSAKEQQRAPQPKATKVTAGPLRKL</sequence>
<dbReference type="Proteomes" id="UP000192247">
    <property type="component" value="Unassembled WGS sequence"/>
</dbReference>
<evidence type="ECO:0000259" key="5">
    <source>
        <dbReference type="PROSITE" id="PS50106"/>
    </source>
</evidence>
<keyword evidence="3" id="KW-0677">Repeat</keyword>
<name>A0A1V9XVT0_9ACAR</name>
<dbReference type="InParanoid" id="A0A1V9XVT0"/>
<dbReference type="SUPFAM" id="SSF50156">
    <property type="entry name" value="PDZ domain-like"/>
    <property type="match status" value="1"/>
</dbReference>
<accession>A0A1V9XVT0</accession>
<evidence type="ECO:0000256" key="2">
    <source>
        <dbReference type="ARBA" id="ARBA00022475"/>
    </source>
</evidence>
<evidence type="ECO:0000313" key="6">
    <source>
        <dbReference type="EMBL" id="OQR77523.1"/>
    </source>
</evidence>
<dbReference type="Gene3D" id="2.30.42.10">
    <property type="match status" value="1"/>
</dbReference>
<protein>
    <submittedName>
        <fullName evidence="6">Na(+)/H(+) exchange regulatory cofactor NHE-RF3-like</fullName>
    </submittedName>
</protein>
<comment type="subcellular location">
    <subcellularLocation>
        <location evidence="1">Cell membrane</location>
    </subcellularLocation>
</comment>
<dbReference type="InterPro" id="IPR001478">
    <property type="entry name" value="PDZ"/>
</dbReference>
<proteinExistence type="predicted"/>
<dbReference type="EMBL" id="MNPL01003423">
    <property type="protein sequence ID" value="OQR77523.1"/>
    <property type="molecule type" value="Genomic_DNA"/>
</dbReference>
<evidence type="ECO:0000256" key="1">
    <source>
        <dbReference type="ARBA" id="ARBA00004236"/>
    </source>
</evidence>
<evidence type="ECO:0000256" key="4">
    <source>
        <dbReference type="SAM" id="MobiDB-lite"/>
    </source>
</evidence>
<feature type="domain" description="PDZ" evidence="5">
    <location>
        <begin position="1"/>
        <end position="50"/>
    </location>
</feature>
<gene>
    <name evidence="6" type="ORF">BIW11_07034</name>
</gene>
<dbReference type="GO" id="GO:0072659">
    <property type="term" value="P:protein localization to plasma membrane"/>
    <property type="evidence" value="ECO:0007669"/>
    <property type="project" value="TreeGrafter"/>
</dbReference>
<dbReference type="PANTHER" id="PTHR14191">
    <property type="entry name" value="PDZ DOMAIN CONTAINING PROTEIN"/>
    <property type="match status" value="1"/>
</dbReference>